<dbReference type="InterPro" id="IPR011032">
    <property type="entry name" value="GroES-like_sf"/>
</dbReference>
<dbReference type="EMBL" id="JAUJWU010000003">
    <property type="protein sequence ID" value="MDN7246272.1"/>
    <property type="molecule type" value="Genomic_DNA"/>
</dbReference>
<evidence type="ECO:0000313" key="2">
    <source>
        <dbReference type="EMBL" id="MDN7246272.1"/>
    </source>
</evidence>
<evidence type="ECO:0000259" key="1">
    <source>
        <dbReference type="SMART" id="SM00829"/>
    </source>
</evidence>
<evidence type="ECO:0000313" key="3">
    <source>
        <dbReference type="Proteomes" id="UP001172142"/>
    </source>
</evidence>
<accession>A0ABT8NEH4</accession>
<dbReference type="InterPro" id="IPR051397">
    <property type="entry name" value="Zn-ADH-like_protein"/>
</dbReference>
<dbReference type="SUPFAM" id="SSF51735">
    <property type="entry name" value="NAD(P)-binding Rossmann-fold domains"/>
    <property type="match status" value="1"/>
</dbReference>
<dbReference type="Proteomes" id="UP001172142">
    <property type="component" value="Unassembled WGS sequence"/>
</dbReference>
<dbReference type="Gene3D" id="3.90.180.10">
    <property type="entry name" value="Medium-chain alcohol dehydrogenases, catalytic domain"/>
    <property type="match status" value="1"/>
</dbReference>
<organism evidence="2 3">
    <name type="scientific">Planococcus shenhongbingii</name>
    <dbReference type="NCBI Taxonomy" id="3058398"/>
    <lineage>
        <taxon>Bacteria</taxon>
        <taxon>Bacillati</taxon>
        <taxon>Bacillota</taxon>
        <taxon>Bacilli</taxon>
        <taxon>Bacillales</taxon>
        <taxon>Caryophanaceae</taxon>
        <taxon>Planococcus</taxon>
    </lineage>
</organism>
<gene>
    <name evidence="2" type="ORF">QWY13_12320</name>
</gene>
<dbReference type="RefSeq" id="WP_301856853.1">
    <property type="nucleotide sequence ID" value="NZ_JAUJWU010000003.1"/>
</dbReference>
<dbReference type="PANTHER" id="PTHR43677">
    <property type="entry name" value="SHORT-CHAIN DEHYDROGENASE/REDUCTASE"/>
    <property type="match status" value="1"/>
</dbReference>
<dbReference type="CDD" id="cd05280">
    <property type="entry name" value="MDR_yhdh_yhfp"/>
    <property type="match status" value="1"/>
</dbReference>
<dbReference type="SMART" id="SM00829">
    <property type="entry name" value="PKS_ER"/>
    <property type="match status" value="1"/>
</dbReference>
<reference evidence="2 3" key="1">
    <citation type="submission" date="2023-07" db="EMBL/GenBank/DDBJ databases">
        <title>Novel species in genus Planococcus.</title>
        <authorList>
            <person name="Ning S."/>
        </authorList>
    </citation>
    <scope>NUCLEOTIDE SEQUENCE [LARGE SCALE GENOMIC DNA]</scope>
    <source>
        <strain evidence="2 3">N017</strain>
    </source>
</reference>
<dbReference type="InterPro" id="IPR014188">
    <property type="entry name" value="Acrylyl-CoA_reductase_AcuI"/>
</dbReference>
<dbReference type="SUPFAM" id="SSF50129">
    <property type="entry name" value="GroES-like"/>
    <property type="match status" value="1"/>
</dbReference>
<dbReference type="PANTHER" id="PTHR43677:SF1">
    <property type="entry name" value="ACRYLYL-COA REDUCTASE ACUI-RELATED"/>
    <property type="match status" value="1"/>
</dbReference>
<dbReference type="InterPro" id="IPR036291">
    <property type="entry name" value="NAD(P)-bd_dom_sf"/>
</dbReference>
<proteinExistence type="predicted"/>
<protein>
    <submittedName>
        <fullName evidence="2">YhdH/YhfP family quinone oxidoreductase</fullName>
    </submittedName>
</protein>
<dbReference type="Pfam" id="PF08240">
    <property type="entry name" value="ADH_N"/>
    <property type="match status" value="1"/>
</dbReference>
<dbReference type="Gene3D" id="3.40.50.720">
    <property type="entry name" value="NAD(P)-binding Rossmann-like Domain"/>
    <property type="match status" value="1"/>
</dbReference>
<comment type="caution">
    <text evidence="2">The sequence shown here is derived from an EMBL/GenBank/DDBJ whole genome shotgun (WGS) entry which is preliminary data.</text>
</comment>
<sequence length="333" mass="35701">MDSFKAIVVKEQEDEVIYGVEQISKEGLSDGEVLIKVAYSSINYKDMLAVQKKGGVIRNYPMIPGIDLSGTVVESADSRFQEGQEVIVTGFEMGMSHTGGFAEYARVPADWVVPLPENLSLRDAMVFGTAGFTAALSILALEQNGMDPKNDPEILVTGSTGGVGSIAVQMLAKIGYQNITALVRKDHQVDVAKSLGAHTVIFPDDLGELKKPLNKEKFDYVLDTVGGDVTSVLIPQLSYGGSMTTCGMAAGVELKATVLPFILRGVNLLGIDSVNVPIEKRPAIWAKMADDWNIAGTTLADEIPLEEVPGTIEAIKNGEHLGRTIVKCYRIAG</sequence>
<feature type="domain" description="Enoyl reductase (ER)" evidence="1">
    <location>
        <begin position="19"/>
        <end position="326"/>
    </location>
</feature>
<dbReference type="InterPro" id="IPR013149">
    <property type="entry name" value="ADH-like_C"/>
</dbReference>
<dbReference type="Pfam" id="PF00107">
    <property type="entry name" value="ADH_zinc_N"/>
    <property type="match status" value="1"/>
</dbReference>
<name>A0ABT8NEH4_9BACL</name>
<dbReference type="NCBIfam" id="TIGR02823">
    <property type="entry name" value="oxido_YhdH"/>
    <property type="match status" value="1"/>
</dbReference>
<keyword evidence="3" id="KW-1185">Reference proteome</keyword>
<dbReference type="InterPro" id="IPR013154">
    <property type="entry name" value="ADH-like_N"/>
</dbReference>
<dbReference type="InterPro" id="IPR020843">
    <property type="entry name" value="ER"/>
</dbReference>